<name>A0ABV4GU49_9BRAD</name>
<feature type="transmembrane region" description="Helical" evidence="1">
    <location>
        <begin position="377"/>
        <end position="393"/>
    </location>
</feature>
<protein>
    <submittedName>
        <fullName evidence="2">Uncharacterized protein</fullName>
    </submittedName>
</protein>
<dbReference type="PANTHER" id="PTHR37422:SF13">
    <property type="entry name" value="LIPOPOLYSACCHARIDE BIOSYNTHESIS PROTEIN PA4999-RELATED"/>
    <property type="match status" value="1"/>
</dbReference>
<feature type="transmembrane region" description="Helical" evidence="1">
    <location>
        <begin position="259"/>
        <end position="277"/>
    </location>
</feature>
<dbReference type="RefSeq" id="WP_036045188.1">
    <property type="nucleotide sequence ID" value="NZ_JBGBYD010000002.1"/>
</dbReference>
<gene>
    <name evidence="2" type="ORF">ABH992_006811</name>
</gene>
<feature type="transmembrane region" description="Helical" evidence="1">
    <location>
        <begin position="53"/>
        <end position="71"/>
    </location>
</feature>
<keyword evidence="1" id="KW-0812">Transmembrane</keyword>
<comment type="caution">
    <text evidence="2">The sequence shown here is derived from an EMBL/GenBank/DDBJ whole genome shotgun (WGS) entry which is preliminary data.</text>
</comment>
<evidence type="ECO:0000313" key="3">
    <source>
        <dbReference type="Proteomes" id="UP001565474"/>
    </source>
</evidence>
<feature type="transmembrane region" description="Helical" evidence="1">
    <location>
        <begin position="219"/>
        <end position="247"/>
    </location>
</feature>
<proteinExistence type="predicted"/>
<feature type="transmembrane region" description="Helical" evidence="1">
    <location>
        <begin position="140"/>
        <end position="160"/>
    </location>
</feature>
<sequence length="423" mass="46323">MSVTAAGGEFGLTSTALPRAPERCSTLPAWLLLIGVILPAAQVQLYVADAKLTIGRIGILLLIIPAVARLFRAGRHTLASDYLACAVAAWMFAAAYYTSGPSAISSTGAESLEFLGGYLVARGFFFGPAATYGFIQPFKLVTACVVVLALFDNLSGRLIVQEMFSAAFGSSTTLSPDYRLYWVRAASTFDHPILLGTYCTVACAILLFSEQHPLSKMLWAGLCVFGCLLSLSSAPLLSCFIVLALYLYDAGLKQYPGRWRALQLCLVTIVLVILAVANHPLGWIISHLTFDPVSGYFRMLIWDAATQKIMESPFTGYAFGPLNHDILDTTVDSVWLVFALRFGLPMIFFLVLTNIASILPVKSRFNGAVEDPRAPDLRIAFTVAMVMLMFTGLTVHYWNYLWIFWGVCSGIRASLREFSMYKA</sequence>
<dbReference type="PANTHER" id="PTHR37422">
    <property type="entry name" value="TEICHURONIC ACID BIOSYNTHESIS PROTEIN TUAE"/>
    <property type="match status" value="1"/>
</dbReference>
<dbReference type="EMBL" id="JBGBZN010000002">
    <property type="protein sequence ID" value="MEY9474412.1"/>
    <property type="molecule type" value="Genomic_DNA"/>
</dbReference>
<dbReference type="InterPro" id="IPR051533">
    <property type="entry name" value="WaaL-like"/>
</dbReference>
<evidence type="ECO:0000313" key="2">
    <source>
        <dbReference type="EMBL" id="MEY9474412.1"/>
    </source>
</evidence>
<keyword evidence="3" id="KW-1185">Reference proteome</keyword>
<evidence type="ECO:0000256" key="1">
    <source>
        <dbReference type="SAM" id="Phobius"/>
    </source>
</evidence>
<feature type="transmembrane region" description="Helical" evidence="1">
    <location>
        <begin position="78"/>
        <end position="97"/>
    </location>
</feature>
<reference evidence="2 3" key="1">
    <citation type="submission" date="2024-07" db="EMBL/GenBank/DDBJ databases">
        <title>Genomic Encyclopedia of Type Strains, Phase V (KMG-V): Genome sequencing to study the core and pangenomes of soil and plant-associated prokaryotes.</title>
        <authorList>
            <person name="Whitman W."/>
        </authorList>
    </citation>
    <scope>NUCLEOTIDE SEQUENCE [LARGE SCALE GENOMIC DNA]</scope>
    <source>
        <strain evidence="2 3">USDA 222</strain>
    </source>
</reference>
<feature type="transmembrane region" description="Helical" evidence="1">
    <location>
        <begin position="181"/>
        <end position="207"/>
    </location>
</feature>
<feature type="transmembrane region" description="Helical" evidence="1">
    <location>
        <begin position="334"/>
        <end position="356"/>
    </location>
</feature>
<organism evidence="2 3">
    <name type="scientific">Bradyrhizobium yuanmingense</name>
    <dbReference type="NCBI Taxonomy" id="108015"/>
    <lineage>
        <taxon>Bacteria</taxon>
        <taxon>Pseudomonadati</taxon>
        <taxon>Pseudomonadota</taxon>
        <taxon>Alphaproteobacteria</taxon>
        <taxon>Hyphomicrobiales</taxon>
        <taxon>Nitrobacteraceae</taxon>
        <taxon>Bradyrhizobium</taxon>
    </lineage>
</organism>
<keyword evidence="1" id="KW-0472">Membrane</keyword>
<dbReference type="Proteomes" id="UP001565474">
    <property type="component" value="Unassembled WGS sequence"/>
</dbReference>
<feature type="transmembrane region" description="Helical" evidence="1">
    <location>
        <begin position="27"/>
        <end position="47"/>
    </location>
</feature>
<keyword evidence="1" id="KW-1133">Transmembrane helix</keyword>
<accession>A0ABV4GU49</accession>